<dbReference type="Gene3D" id="1.25.40.390">
    <property type="match status" value="1"/>
</dbReference>
<dbReference type="InterPro" id="IPR011990">
    <property type="entry name" value="TPR-like_helical_dom_sf"/>
</dbReference>
<organism evidence="2 3">
    <name type="scientific">Belliella calami</name>
    <dbReference type="NCBI Taxonomy" id="2923436"/>
    <lineage>
        <taxon>Bacteria</taxon>
        <taxon>Pseudomonadati</taxon>
        <taxon>Bacteroidota</taxon>
        <taxon>Cytophagia</taxon>
        <taxon>Cytophagales</taxon>
        <taxon>Cyclobacteriaceae</taxon>
        <taxon>Belliella</taxon>
    </lineage>
</organism>
<dbReference type="SUPFAM" id="SSF48452">
    <property type="entry name" value="TPR-like"/>
    <property type="match status" value="1"/>
</dbReference>
<dbReference type="PROSITE" id="PS51257">
    <property type="entry name" value="PROKAR_LIPOPROTEIN"/>
    <property type="match status" value="1"/>
</dbReference>
<dbReference type="EMBL" id="JAKZGS010000018">
    <property type="protein sequence ID" value="MCH7399660.1"/>
    <property type="molecule type" value="Genomic_DNA"/>
</dbReference>
<dbReference type="RefSeq" id="WP_241276156.1">
    <property type="nucleotide sequence ID" value="NZ_JAKZGS010000018.1"/>
</dbReference>
<protein>
    <submittedName>
        <fullName evidence="2">SusD/RagB family nutrient-binding outer membrane lipoprotein</fullName>
    </submittedName>
</protein>
<proteinExistence type="predicted"/>
<comment type="caution">
    <text evidence="2">The sequence shown here is derived from an EMBL/GenBank/DDBJ whole genome shotgun (WGS) entry which is preliminary data.</text>
</comment>
<accession>A0ABS9UTC7</accession>
<feature type="chain" id="PRO_5046073558" evidence="1">
    <location>
        <begin position="18"/>
        <end position="482"/>
    </location>
</feature>
<sequence length="482" mass="52494">MKAINNIILGAALSLLATSCGEFLDINENPNNPEAVTPELLLSSGLAGAAFANNNELNRFGSTVISVTAGAAGSPSAYDIYDIDGDDFGNQWRFELYGGSLIAFEDMIAAADELGAPAYSGIGKIMQAYNFALATDTWGDVPYSEALGGLENTQPALDSQEDIYKGTDQIQSLFDLVREGIDDLAGESTLMPGQDDIVYDGDLDKWRRAGYTLMLKMANTISYREPALATTIINEVLQANDYIMSNEDDLNVRFGTSQGSYAPIHEWTNVSTFAGDLIISTRFVNLLNSKNDPRLPIFVTAPTGSYVTIDNGFAGQRPLPQTSWSRFNTYVTGGGAGPVRLLTNFQRAFILAESVVRLGIAGDANEYYQEGIRASMSLAGLSSAQIDAYFAANADEVTLSGNAEEDLEKIITQKYIAWTGNGVEQWTDWRRTGYPTLAPHQNAGGIDPNQRPLRAQYVSQEVNRNPNFPNNVFPNVPVWWNE</sequence>
<name>A0ABS9UTC7_9BACT</name>
<dbReference type="InterPro" id="IPR041662">
    <property type="entry name" value="SusD-like_2"/>
</dbReference>
<keyword evidence="2" id="KW-0449">Lipoprotein</keyword>
<evidence type="ECO:0000256" key="1">
    <source>
        <dbReference type="SAM" id="SignalP"/>
    </source>
</evidence>
<gene>
    <name evidence="2" type="ORF">MM236_16805</name>
</gene>
<feature type="signal peptide" evidence="1">
    <location>
        <begin position="1"/>
        <end position="17"/>
    </location>
</feature>
<reference evidence="2" key="1">
    <citation type="submission" date="2022-03" db="EMBL/GenBank/DDBJ databases">
        <title>De novo assembled genomes of Belliella spp. (Cyclobacteriaceae) strains.</title>
        <authorList>
            <person name="Szabo A."/>
            <person name="Korponai K."/>
            <person name="Felfoldi T."/>
        </authorList>
    </citation>
    <scope>NUCLEOTIDE SEQUENCE</scope>
    <source>
        <strain evidence="2">DSM 107340</strain>
    </source>
</reference>
<keyword evidence="1" id="KW-0732">Signal</keyword>
<dbReference type="Proteomes" id="UP001165488">
    <property type="component" value="Unassembled WGS sequence"/>
</dbReference>
<dbReference type="Pfam" id="PF12771">
    <property type="entry name" value="SusD-like_2"/>
    <property type="match status" value="1"/>
</dbReference>
<keyword evidence="3" id="KW-1185">Reference proteome</keyword>
<evidence type="ECO:0000313" key="2">
    <source>
        <dbReference type="EMBL" id="MCH7399660.1"/>
    </source>
</evidence>
<evidence type="ECO:0000313" key="3">
    <source>
        <dbReference type="Proteomes" id="UP001165488"/>
    </source>
</evidence>